<protein>
    <submittedName>
        <fullName evidence="2">Uncharacterized protein</fullName>
    </submittedName>
</protein>
<accession>A0AA39Q1J2</accession>
<dbReference type="Proteomes" id="UP001175228">
    <property type="component" value="Unassembled WGS sequence"/>
</dbReference>
<name>A0AA39Q1J2_9AGAR</name>
<feature type="region of interest" description="Disordered" evidence="1">
    <location>
        <begin position="19"/>
        <end position="65"/>
    </location>
</feature>
<keyword evidence="3" id="KW-1185">Reference proteome</keyword>
<evidence type="ECO:0000256" key="1">
    <source>
        <dbReference type="SAM" id="MobiDB-lite"/>
    </source>
</evidence>
<proteinExistence type="predicted"/>
<feature type="region of interest" description="Disordered" evidence="1">
    <location>
        <begin position="97"/>
        <end position="126"/>
    </location>
</feature>
<reference evidence="2" key="1">
    <citation type="submission" date="2023-06" db="EMBL/GenBank/DDBJ databases">
        <authorList>
            <consortium name="Lawrence Berkeley National Laboratory"/>
            <person name="Ahrendt S."/>
            <person name="Sahu N."/>
            <person name="Indic B."/>
            <person name="Wong-Bajracharya J."/>
            <person name="Merenyi Z."/>
            <person name="Ke H.-M."/>
            <person name="Monk M."/>
            <person name="Kocsube S."/>
            <person name="Drula E."/>
            <person name="Lipzen A."/>
            <person name="Balint B."/>
            <person name="Henrissat B."/>
            <person name="Andreopoulos B."/>
            <person name="Martin F.M."/>
            <person name="Harder C.B."/>
            <person name="Rigling D."/>
            <person name="Ford K.L."/>
            <person name="Foster G.D."/>
            <person name="Pangilinan J."/>
            <person name="Papanicolaou A."/>
            <person name="Barry K."/>
            <person name="LaButti K."/>
            <person name="Viragh M."/>
            <person name="Koriabine M."/>
            <person name="Yan M."/>
            <person name="Riley R."/>
            <person name="Champramary S."/>
            <person name="Plett K.L."/>
            <person name="Tsai I.J."/>
            <person name="Slot J."/>
            <person name="Sipos G."/>
            <person name="Plett J."/>
            <person name="Nagy L.G."/>
            <person name="Grigoriev I.V."/>
        </authorList>
    </citation>
    <scope>NUCLEOTIDE SEQUENCE</scope>
    <source>
        <strain evidence="2">HWK02</strain>
    </source>
</reference>
<dbReference type="AlphaFoldDB" id="A0AA39Q1J2"/>
<comment type="caution">
    <text evidence="2">The sequence shown here is derived from an EMBL/GenBank/DDBJ whole genome shotgun (WGS) entry which is preliminary data.</text>
</comment>
<evidence type="ECO:0000313" key="2">
    <source>
        <dbReference type="EMBL" id="KAK0494440.1"/>
    </source>
</evidence>
<evidence type="ECO:0000313" key="3">
    <source>
        <dbReference type="Proteomes" id="UP001175228"/>
    </source>
</evidence>
<organism evidence="2 3">
    <name type="scientific">Armillaria luteobubalina</name>
    <dbReference type="NCBI Taxonomy" id="153913"/>
    <lineage>
        <taxon>Eukaryota</taxon>
        <taxon>Fungi</taxon>
        <taxon>Dikarya</taxon>
        <taxon>Basidiomycota</taxon>
        <taxon>Agaricomycotina</taxon>
        <taxon>Agaricomycetes</taxon>
        <taxon>Agaricomycetidae</taxon>
        <taxon>Agaricales</taxon>
        <taxon>Marasmiineae</taxon>
        <taxon>Physalacriaceae</taxon>
        <taxon>Armillaria</taxon>
    </lineage>
</organism>
<sequence>MAREKIALYTSVSNYVGKDSPHHTRTLPHPCPGPLRDPIRLSLPPVITSTAPDNENPLVPSETTRNLHQSRAISFVRTTFWEGEGRIGRYRYFEMEQRVSERDSGPSRPAPAPTHRAPSASVVSAGTNTILSITARGQGHKH</sequence>
<gene>
    <name evidence="2" type="ORF">EDD18DRAFT_1106970</name>
</gene>
<dbReference type="EMBL" id="JAUEPU010000020">
    <property type="protein sequence ID" value="KAK0494440.1"/>
    <property type="molecule type" value="Genomic_DNA"/>
</dbReference>